<accession>A0A3D9KMR9</accession>
<dbReference type="AlphaFoldDB" id="A0A3D9KMR9"/>
<dbReference type="SUPFAM" id="SSF75005">
    <property type="entry name" value="Arabinanase/levansucrase/invertase"/>
    <property type="match status" value="1"/>
</dbReference>
<organism evidence="1 2">
    <name type="scientific">Cohnella phaseoli</name>
    <dbReference type="NCBI Taxonomy" id="456490"/>
    <lineage>
        <taxon>Bacteria</taxon>
        <taxon>Bacillati</taxon>
        <taxon>Bacillota</taxon>
        <taxon>Bacilli</taxon>
        <taxon>Bacillales</taxon>
        <taxon>Paenibacillaceae</taxon>
        <taxon>Cohnella</taxon>
    </lineage>
</organism>
<protein>
    <submittedName>
        <fullName evidence="1">Glycosyl hydrolase family 43</fullName>
    </submittedName>
</protein>
<evidence type="ECO:0000313" key="1">
    <source>
        <dbReference type="EMBL" id="RED87882.1"/>
    </source>
</evidence>
<dbReference type="InterPro" id="IPR023296">
    <property type="entry name" value="Glyco_hydro_beta-prop_sf"/>
</dbReference>
<proteinExistence type="predicted"/>
<dbReference type="Gene3D" id="2.115.10.20">
    <property type="entry name" value="Glycosyl hydrolase domain, family 43"/>
    <property type="match status" value="1"/>
</dbReference>
<name>A0A3D9KMR9_9BACL</name>
<comment type="caution">
    <text evidence="1">The sequence shown here is derived from an EMBL/GenBank/DDBJ whole genome shotgun (WGS) entry which is preliminary data.</text>
</comment>
<reference evidence="1 2" key="1">
    <citation type="submission" date="2018-07" db="EMBL/GenBank/DDBJ databases">
        <title>Genomic Encyclopedia of Type Strains, Phase III (KMG-III): the genomes of soil and plant-associated and newly described type strains.</title>
        <authorList>
            <person name="Whitman W."/>
        </authorList>
    </citation>
    <scope>NUCLEOTIDE SEQUENCE [LARGE SCALE GENOMIC DNA]</scope>
    <source>
        <strain evidence="1 2">CECT 7287</strain>
    </source>
</reference>
<dbReference type="RefSeq" id="WP_246016405.1">
    <property type="nucleotide sequence ID" value="NZ_QRDZ01000002.1"/>
</dbReference>
<keyword evidence="2" id="KW-1185">Reference proteome</keyword>
<keyword evidence="1" id="KW-0378">Hydrolase</keyword>
<dbReference type="Proteomes" id="UP000256977">
    <property type="component" value="Unassembled WGS sequence"/>
</dbReference>
<dbReference type="CDD" id="cd08984">
    <property type="entry name" value="GH43-like"/>
    <property type="match status" value="1"/>
</dbReference>
<sequence>MTTTKTMRPPKAPMFRDPIHDGAADPTVIWNRQEQCWWLIYTNRRANVDAQAVSWCHGLDIGLASTPDEGRTWIYRGIMQGVEFEKGRNTFWAPEVIWHEGKYHMYLTYIRGVPSAFIGPSYIAHYTSDNLFDWTYQSILDLGVNSIDACVHRLPGGKWRMWYRFDSGGAHTYAADSDDLYSWTRVGPVITDCHHEGPNVFHFQGSYWMVTDPWDGLAVYRSDDLETWTRQANNILRDRGTRNEDGAKGGHPKVLVQGDEAFIFYFTHPERDEEYAGIGYTLEDMEPYKYRRTSIQVAKLTVENGELVCRRNEPFDFRLLPPEEASGAS</sequence>
<dbReference type="GO" id="GO:0016787">
    <property type="term" value="F:hydrolase activity"/>
    <property type="evidence" value="ECO:0007669"/>
    <property type="project" value="UniProtKB-KW"/>
</dbReference>
<evidence type="ECO:0000313" key="2">
    <source>
        <dbReference type="Proteomes" id="UP000256977"/>
    </source>
</evidence>
<gene>
    <name evidence="1" type="ORF">DFP98_102364</name>
</gene>
<dbReference type="EMBL" id="QRDZ01000002">
    <property type="protein sequence ID" value="RED87882.1"/>
    <property type="molecule type" value="Genomic_DNA"/>
</dbReference>